<name>A0A401VTH6_STREY</name>
<accession>A0A401VTH6</accession>
<feature type="compositionally biased region" description="Basic and acidic residues" evidence="1">
    <location>
        <begin position="1"/>
        <end position="12"/>
    </location>
</feature>
<proteinExistence type="predicted"/>
<feature type="region of interest" description="Disordered" evidence="1">
    <location>
        <begin position="1"/>
        <end position="51"/>
    </location>
</feature>
<keyword evidence="3" id="KW-1185">Reference proteome</keyword>
<comment type="caution">
    <text evidence="2">The sequence shown here is derived from an EMBL/GenBank/DDBJ whole genome shotgun (WGS) entry which is preliminary data.</text>
</comment>
<evidence type="ECO:0000313" key="3">
    <source>
        <dbReference type="Proteomes" id="UP000286746"/>
    </source>
</evidence>
<sequence length="69" mass="7371">MSQGACDRDIARSHGYRLPTAPPKATDRLSFSGTATAQATSRTGKRQADRRMVALSVADDILPAGPLMR</sequence>
<dbReference type="AlphaFoldDB" id="A0A401VTH6"/>
<gene>
    <name evidence="2" type="ORF">GKJPGBOP_00039</name>
</gene>
<protein>
    <submittedName>
        <fullName evidence="2">Uncharacterized protein</fullName>
    </submittedName>
</protein>
<reference evidence="2 3" key="1">
    <citation type="submission" date="2018-11" db="EMBL/GenBank/DDBJ databases">
        <title>Whole genome sequence of Streptomyces paromomycinus NBRC 15454(T).</title>
        <authorList>
            <person name="Komaki H."/>
            <person name="Tamura T."/>
        </authorList>
    </citation>
    <scope>NUCLEOTIDE SEQUENCE [LARGE SCALE GENOMIC DNA]</scope>
    <source>
        <strain evidence="2 3">NBRC 15454</strain>
    </source>
</reference>
<dbReference type="EMBL" id="BHZD01000001">
    <property type="protein sequence ID" value="GCD40390.1"/>
    <property type="molecule type" value="Genomic_DNA"/>
</dbReference>
<dbReference type="Proteomes" id="UP000286746">
    <property type="component" value="Unassembled WGS sequence"/>
</dbReference>
<organism evidence="2 3">
    <name type="scientific">Streptomyces paromomycinus</name>
    <name type="common">Streptomyces rimosus subsp. paromomycinus</name>
    <dbReference type="NCBI Taxonomy" id="92743"/>
    <lineage>
        <taxon>Bacteria</taxon>
        <taxon>Bacillati</taxon>
        <taxon>Actinomycetota</taxon>
        <taxon>Actinomycetes</taxon>
        <taxon>Kitasatosporales</taxon>
        <taxon>Streptomycetaceae</taxon>
        <taxon>Streptomyces</taxon>
    </lineage>
</organism>
<evidence type="ECO:0000256" key="1">
    <source>
        <dbReference type="SAM" id="MobiDB-lite"/>
    </source>
</evidence>
<evidence type="ECO:0000313" key="2">
    <source>
        <dbReference type="EMBL" id="GCD40390.1"/>
    </source>
</evidence>
<feature type="compositionally biased region" description="Polar residues" evidence="1">
    <location>
        <begin position="29"/>
        <end position="42"/>
    </location>
</feature>